<evidence type="ECO:0000256" key="1">
    <source>
        <dbReference type="SAM" id="Phobius"/>
    </source>
</evidence>
<name>A0A7J0H7U7_9ERIC</name>
<evidence type="ECO:0000313" key="2">
    <source>
        <dbReference type="EMBL" id="GFZ19015.1"/>
    </source>
</evidence>
<keyword evidence="1" id="KW-1133">Transmembrane helix</keyword>
<proteinExistence type="predicted"/>
<organism evidence="2 3">
    <name type="scientific">Actinidia rufa</name>
    <dbReference type="NCBI Taxonomy" id="165716"/>
    <lineage>
        <taxon>Eukaryota</taxon>
        <taxon>Viridiplantae</taxon>
        <taxon>Streptophyta</taxon>
        <taxon>Embryophyta</taxon>
        <taxon>Tracheophyta</taxon>
        <taxon>Spermatophyta</taxon>
        <taxon>Magnoliopsida</taxon>
        <taxon>eudicotyledons</taxon>
        <taxon>Gunneridae</taxon>
        <taxon>Pentapetalae</taxon>
        <taxon>asterids</taxon>
        <taxon>Ericales</taxon>
        <taxon>Actinidiaceae</taxon>
        <taxon>Actinidia</taxon>
    </lineage>
</organism>
<keyword evidence="3" id="KW-1185">Reference proteome</keyword>
<keyword evidence="1" id="KW-0472">Membrane</keyword>
<sequence length="117" mass="12963">MSLESSITTSRVACESVGGSDLGDEGVGGGGGEARRCRVLEDKCWLVARCWRWWWVMARCLPNPCRSRRGQRPSMPSFANPTFMISTKLHRRDLGVAIGVIAVDCLLYSSMTCSYIE</sequence>
<keyword evidence="1" id="KW-0812">Transmembrane</keyword>
<dbReference type="Proteomes" id="UP000585474">
    <property type="component" value="Unassembled WGS sequence"/>
</dbReference>
<dbReference type="EMBL" id="BJWL01000027">
    <property type="protein sequence ID" value="GFZ19015.1"/>
    <property type="molecule type" value="Genomic_DNA"/>
</dbReference>
<gene>
    <name evidence="2" type="ORF">Acr_27g0007540</name>
</gene>
<dbReference type="AlphaFoldDB" id="A0A7J0H7U7"/>
<comment type="caution">
    <text evidence="2">The sequence shown here is derived from an EMBL/GenBank/DDBJ whole genome shotgun (WGS) entry which is preliminary data.</text>
</comment>
<accession>A0A7J0H7U7</accession>
<protein>
    <submittedName>
        <fullName evidence="2">Uncharacterized protein</fullName>
    </submittedName>
</protein>
<feature type="transmembrane region" description="Helical" evidence="1">
    <location>
        <begin position="94"/>
        <end position="111"/>
    </location>
</feature>
<evidence type="ECO:0000313" key="3">
    <source>
        <dbReference type="Proteomes" id="UP000585474"/>
    </source>
</evidence>
<reference evidence="2 3" key="1">
    <citation type="submission" date="2019-07" db="EMBL/GenBank/DDBJ databases">
        <title>De Novo Assembly of kiwifruit Actinidia rufa.</title>
        <authorList>
            <person name="Sugita-Konishi S."/>
            <person name="Sato K."/>
            <person name="Mori E."/>
            <person name="Abe Y."/>
            <person name="Kisaki G."/>
            <person name="Hamano K."/>
            <person name="Suezawa K."/>
            <person name="Otani M."/>
            <person name="Fukuda T."/>
            <person name="Manabe T."/>
            <person name="Gomi K."/>
            <person name="Tabuchi M."/>
            <person name="Akimitsu K."/>
            <person name="Kataoka I."/>
        </authorList>
    </citation>
    <scope>NUCLEOTIDE SEQUENCE [LARGE SCALE GENOMIC DNA]</scope>
    <source>
        <strain evidence="3">cv. Fuchu</strain>
    </source>
</reference>